<organism evidence="2 3">
    <name type="scientific">Marinobacter guineae</name>
    <dbReference type="NCBI Taxonomy" id="432303"/>
    <lineage>
        <taxon>Bacteria</taxon>
        <taxon>Pseudomonadati</taxon>
        <taxon>Pseudomonadota</taxon>
        <taxon>Gammaproteobacteria</taxon>
        <taxon>Pseudomonadales</taxon>
        <taxon>Marinobacteraceae</taxon>
        <taxon>Marinobacter</taxon>
    </lineage>
</organism>
<dbReference type="EMBL" id="NTFI01000005">
    <property type="protein sequence ID" value="PHQ24587.1"/>
    <property type="molecule type" value="Genomic_DNA"/>
</dbReference>
<dbReference type="Gene3D" id="1.10.260.40">
    <property type="entry name" value="lambda repressor-like DNA-binding domains"/>
    <property type="match status" value="1"/>
</dbReference>
<dbReference type="Proteomes" id="UP000229044">
    <property type="component" value="Unassembled WGS sequence"/>
</dbReference>
<comment type="caution">
    <text evidence="2">The sequence shown here is derived from an EMBL/GenBank/DDBJ whole genome shotgun (WGS) entry which is preliminary data.</text>
</comment>
<evidence type="ECO:0000256" key="1">
    <source>
        <dbReference type="SAM" id="MobiDB-lite"/>
    </source>
</evidence>
<feature type="compositionally biased region" description="Basic and acidic residues" evidence="1">
    <location>
        <begin position="80"/>
        <end position="90"/>
    </location>
</feature>
<gene>
    <name evidence="2" type="ORF">CLH62_17000</name>
</gene>
<name>A0A2G1VCT7_9GAMM</name>
<reference evidence="2 3" key="1">
    <citation type="submission" date="2017-09" db="EMBL/GenBank/DDBJ databases">
        <title>The draft genome sequences of Marinobacter guineae M3B.</title>
        <authorList>
            <person name="Cao J."/>
        </authorList>
    </citation>
    <scope>NUCLEOTIDE SEQUENCE [LARGE SCALE GENOMIC DNA]</scope>
    <source>
        <strain evidence="2 3">M3B</strain>
    </source>
</reference>
<evidence type="ECO:0000313" key="3">
    <source>
        <dbReference type="Proteomes" id="UP000229044"/>
    </source>
</evidence>
<keyword evidence="3" id="KW-1185">Reference proteome</keyword>
<dbReference type="AlphaFoldDB" id="A0A2G1VCT7"/>
<dbReference type="OrthoDB" id="6302218at2"/>
<feature type="region of interest" description="Disordered" evidence="1">
    <location>
        <begin position="71"/>
        <end position="90"/>
    </location>
</feature>
<dbReference type="InterPro" id="IPR010982">
    <property type="entry name" value="Lambda_DNA-bd_dom_sf"/>
</dbReference>
<dbReference type="RefSeq" id="WP_099619364.1">
    <property type="nucleotide sequence ID" value="NZ_KZ319341.1"/>
</dbReference>
<evidence type="ECO:0008006" key="4">
    <source>
        <dbReference type="Google" id="ProtNLM"/>
    </source>
</evidence>
<protein>
    <recommendedName>
        <fullName evidence="4">DNA-binding protein</fullName>
    </recommendedName>
</protein>
<dbReference type="GO" id="GO:0003677">
    <property type="term" value="F:DNA binding"/>
    <property type="evidence" value="ECO:0007669"/>
    <property type="project" value="InterPro"/>
</dbReference>
<accession>A0A2G1VCT7</accession>
<proteinExistence type="predicted"/>
<sequence>MIKERVITIIKHSGMKNPELEAQTGIGRYTWQNIRNKPERELKTEEIEAVVKLYPHYALWIASGEIAPEIGQTSPEYDEVNSKLDSRAEG</sequence>
<evidence type="ECO:0000313" key="2">
    <source>
        <dbReference type="EMBL" id="PHQ24587.1"/>
    </source>
</evidence>